<proteinExistence type="predicted"/>
<gene>
    <name evidence="1" type="ordered locus">AciX8_3243</name>
</gene>
<dbReference type="Proteomes" id="UP000007113">
    <property type="component" value="Chromosome"/>
</dbReference>
<reference evidence="1 2" key="1">
    <citation type="submission" date="2011-11" db="EMBL/GenBank/DDBJ databases">
        <title>Complete sequence of Granulicella mallensis MP5ACTX8.</title>
        <authorList>
            <consortium name="US DOE Joint Genome Institute"/>
            <person name="Lucas S."/>
            <person name="Copeland A."/>
            <person name="Lapidus A."/>
            <person name="Cheng J.-F."/>
            <person name="Goodwin L."/>
            <person name="Pitluck S."/>
            <person name="Peters L."/>
            <person name="Lu M."/>
            <person name="Detter J.C."/>
            <person name="Han C."/>
            <person name="Tapia R."/>
            <person name="Land M."/>
            <person name="Hauser L."/>
            <person name="Kyrpides N."/>
            <person name="Ivanova N."/>
            <person name="Mikhailova N."/>
            <person name="Pagani I."/>
            <person name="Rawat S."/>
            <person name="Mannisto M."/>
            <person name="Haggblom M."/>
            <person name="Woyke T."/>
        </authorList>
    </citation>
    <scope>NUCLEOTIDE SEQUENCE [LARGE SCALE GENOMIC DNA]</scope>
    <source>
        <strain evidence="2">ATCC BAA-1857 / DSM 23137 / MP5ACTX8</strain>
    </source>
</reference>
<dbReference type="KEGG" id="gma:AciX8_3243"/>
<dbReference type="HOGENOM" id="CLU_2843697_0_0_0"/>
<evidence type="ECO:0000313" key="1">
    <source>
        <dbReference type="EMBL" id="AEU37544.1"/>
    </source>
</evidence>
<name>G8NTY8_GRAMM</name>
<evidence type="ECO:0000313" key="2">
    <source>
        <dbReference type="Proteomes" id="UP000007113"/>
    </source>
</evidence>
<protein>
    <submittedName>
        <fullName evidence="1">Glycogen/starch synthase, ADP-glucose type</fullName>
    </submittedName>
</protein>
<accession>G8NTY8</accession>
<keyword evidence="2" id="KW-1185">Reference proteome</keyword>
<dbReference type="STRING" id="682795.AciX8_3243"/>
<sequence length="65" mass="7431">MTSKDSHARLEPIQEYSLLPIRRSNELTGCSLYWIPVSDVPVYGIISRTSFEETLEMITETAQKV</sequence>
<dbReference type="AlphaFoldDB" id="G8NTY8"/>
<organism evidence="1 2">
    <name type="scientific">Granulicella mallensis (strain ATCC BAA-1857 / DSM 23137 / MP5ACTX8)</name>
    <dbReference type="NCBI Taxonomy" id="682795"/>
    <lineage>
        <taxon>Bacteria</taxon>
        <taxon>Pseudomonadati</taxon>
        <taxon>Acidobacteriota</taxon>
        <taxon>Terriglobia</taxon>
        <taxon>Terriglobales</taxon>
        <taxon>Acidobacteriaceae</taxon>
        <taxon>Granulicella</taxon>
    </lineage>
</organism>
<dbReference type="EMBL" id="CP003130">
    <property type="protein sequence ID" value="AEU37544.1"/>
    <property type="molecule type" value="Genomic_DNA"/>
</dbReference>